<reference evidence="3" key="1">
    <citation type="submission" date="2017-01" db="EMBL/GenBank/DDBJ databases">
        <authorList>
            <person name="Varghese N."/>
            <person name="Submissions S."/>
        </authorList>
    </citation>
    <scope>NUCLEOTIDE SEQUENCE [LARGE SCALE GENOMIC DNA]</scope>
    <source>
        <strain evidence="3">DSM 17126</strain>
    </source>
</reference>
<accession>A0A1N7J6J2</accession>
<gene>
    <name evidence="2" type="ORF">SAMN05421639_105181</name>
</gene>
<proteinExistence type="predicted"/>
<protein>
    <recommendedName>
        <fullName evidence="4">Lipoprotein</fullName>
    </recommendedName>
</protein>
<evidence type="ECO:0008006" key="4">
    <source>
        <dbReference type="Google" id="ProtNLM"/>
    </source>
</evidence>
<keyword evidence="1" id="KW-1133">Transmembrane helix</keyword>
<keyword evidence="1" id="KW-0812">Transmembrane</keyword>
<keyword evidence="1" id="KW-0472">Membrane</keyword>
<keyword evidence="3" id="KW-1185">Reference proteome</keyword>
<dbReference type="EMBL" id="FTNY01000005">
    <property type="protein sequence ID" value="SIS44978.1"/>
    <property type="molecule type" value="Genomic_DNA"/>
</dbReference>
<dbReference type="Proteomes" id="UP000186373">
    <property type="component" value="Unassembled WGS sequence"/>
</dbReference>
<evidence type="ECO:0000313" key="2">
    <source>
        <dbReference type="EMBL" id="SIS44978.1"/>
    </source>
</evidence>
<name>A0A1N7J6J2_9FLAO</name>
<sequence>MEPTAILKDTITVQPTVINTTTNPMKKIFFFLIAAAFVLQSCIINSEIVYHKDAASTAVTDINMKQFIAEMKAMTPDSLKQQKEFGEMDKLPTVWTSIFDIQKGEGKLNTTDPDSIRIMKKVFMKTTKENNEPTGFSLKMEHFSQADYQILNNYNKKEKLPFDQNIFNNWDGKTLTINTENFNLKNIEETIKNKTSKDEADKVEGMITLFFKSIGTTLKFENKIKSITGKHDWVKQVDNYTIKIDYDLKTMYDQEAQFKNADKAIVIVTE</sequence>
<evidence type="ECO:0000256" key="1">
    <source>
        <dbReference type="SAM" id="Phobius"/>
    </source>
</evidence>
<feature type="transmembrane region" description="Helical" evidence="1">
    <location>
        <begin position="28"/>
        <end position="50"/>
    </location>
</feature>
<organism evidence="2 3">
    <name type="scientific">Chryseobacterium shigense</name>
    <dbReference type="NCBI Taxonomy" id="297244"/>
    <lineage>
        <taxon>Bacteria</taxon>
        <taxon>Pseudomonadati</taxon>
        <taxon>Bacteroidota</taxon>
        <taxon>Flavobacteriia</taxon>
        <taxon>Flavobacteriales</taxon>
        <taxon>Weeksellaceae</taxon>
        <taxon>Chryseobacterium group</taxon>
        <taxon>Chryseobacterium</taxon>
    </lineage>
</organism>
<evidence type="ECO:0000313" key="3">
    <source>
        <dbReference type="Proteomes" id="UP000186373"/>
    </source>
</evidence>
<dbReference type="AlphaFoldDB" id="A0A1N7J6J2"/>